<sequence length="43" mass="4589">MTRYRMILSLLLAGMGTAATAQNINLPIIRASSTIRVRAIASA</sequence>
<organism evidence="2 3">
    <name type="scientific">Segatella copri</name>
    <dbReference type="NCBI Taxonomy" id="165179"/>
    <lineage>
        <taxon>Bacteria</taxon>
        <taxon>Pseudomonadati</taxon>
        <taxon>Bacteroidota</taxon>
        <taxon>Bacteroidia</taxon>
        <taxon>Bacteroidales</taxon>
        <taxon>Prevotellaceae</taxon>
        <taxon>Segatella</taxon>
    </lineage>
</organism>
<dbReference type="EMBL" id="JAPDVD010000001">
    <property type="protein sequence ID" value="MCW4138624.1"/>
    <property type="molecule type" value="Genomic_DNA"/>
</dbReference>
<feature type="chain" id="PRO_5043397768" description="ABC transporter substrate-binding protein" evidence="1">
    <location>
        <begin position="22"/>
        <end position="43"/>
    </location>
</feature>
<gene>
    <name evidence="2" type="ORF">ONT01_12785</name>
</gene>
<dbReference type="RefSeq" id="WP_264949285.1">
    <property type="nucleotide sequence ID" value="NZ_JAPDVB010000001.1"/>
</dbReference>
<evidence type="ECO:0000313" key="2">
    <source>
        <dbReference type="EMBL" id="MCW4138624.1"/>
    </source>
</evidence>
<protein>
    <recommendedName>
        <fullName evidence="4">ABC transporter substrate-binding protein</fullName>
    </recommendedName>
</protein>
<comment type="caution">
    <text evidence="2">The sequence shown here is derived from an EMBL/GenBank/DDBJ whole genome shotgun (WGS) entry which is preliminary data.</text>
</comment>
<evidence type="ECO:0008006" key="4">
    <source>
        <dbReference type="Google" id="ProtNLM"/>
    </source>
</evidence>
<feature type="signal peptide" evidence="1">
    <location>
        <begin position="1"/>
        <end position="21"/>
    </location>
</feature>
<proteinExistence type="predicted"/>
<dbReference type="Proteomes" id="UP001208620">
    <property type="component" value="Unassembled WGS sequence"/>
</dbReference>
<dbReference type="AlphaFoldDB" id="A0AAW5UBD4"/>
<keyword evidence="1" id="KW-0732">Signal</keyword>
<reference evidence="2" key="1">
    <citation type="submission" date="2022-11" db="EMBL/GenBank/DDBJ databases">
        <title>Genomic repertoires linked with pathogenic potency of arthritogenic Prevotella copri isolated from the gut of rheumatoid arthritis patients.</title>
        <authorList>
            <person name="Nii T."/>
            <person name="Maeda Y."/>
            <person name="Motooka D."/>
            <person name="Naito M."/>
            <person name="Matsumoto Y."/>
            <person name="Ogawa T."/>
            <person name="Oguro-Igashira E."/>
            <person name="Kishikawa T."/>
            <person name="Yamashita M."/>
            <person name="Koizumi S."/>
            <person name="Kurakawa T."/>
            <person name="Okumura R."/>
            <person name="Kayama H."/>
            <person name="Murakami M."/>
            <person name="Sakaguchi T."/>
            <person name="Das B."/>
            <person name="Nakamura S."/>
            <person name="Okada Y."/>
            <person name="Kumanogoh A."/>
            <person name="Takeda K."/>
        </authorList>
    </citation>
    <scope>NUCLEOTIDE SEQUENCE</scope>
    <source>
        <strain evidence="2">H105_2-2</strain>
    </source>
</reference>
<evidence type="ECO:0000313" key="3">
    <source>
        <dbReference type="Proteomes" id="UP001208620"/>
    </source>
</evidence>
<accession>A0AAW5UBD4</accession>
<evidence type="ECO:0000256" key="1">
    <source>
        <dbReference type="SAM" id="SignalP"/>
    </source>
</evidence>
<name>A0AAW5UBD4_9BACT</name>